<feature type="transmembrane region" description="Helical" evidence="2">
    <location>
        <begin position="75"/>
        <end position="94"/>
    </location>
</feature>
<keyword evidence="2" id="KW-0472">Membrane</keyword>
<proteinExistence type="predicted"/>
<dbReference type="Proteomes" id="UP000002484">
    <property type="component" value="Chromosome"/>
</dbReference>
<evidence type="ECO:0000256" key="2">
    <source>
        <dbReference type="SAM" id="Phobius"/>
    </source>
</evidence>
<dbReference type="AlphaFoldDB" id="E3IUZ4"/>
<evidence type="ECO:0000256" key="1">
    <source>
        <dbReference type="SAM" id="MobiDB-lite"/>
    </source>
</evidence>
<dbReference type="InterPro" id="IPR035168">
    <property type="entry name" value="DUF5317"/>
</dbReference>
<dbReference type="Pfam" id="PF17248">
    <property type="entry name" value="DUF5317"/>
    <property type="match status" value="1"/>
</dbReference>
<protein>
    <submittedName>
        <fullName evidence="3">Uncharacterized protein</fullName>
    </submittedName>
</protein>
<dbReference type="KEGG" id="fri:FraEuI1c_0796"/>
<feature type="compositionally biased region" description="Low complexity" evidence="1">
    <location>
        <begin position="190"/>
        <end position="228"/>
    </location>
</feature>
<keyword evidence="2" id="KW-0812">Transmembrane</keyword>
<dbReference type="eggNOG" id="ENOG5033BXS">
    <property type="taxonomic scope" value="Bacteria"/>
</dbReference>
<dbReference type="STRING" id="298654.FraEuI1c_0796"/>
<evidence type="ECO:0000313" key="3">
    <source>
        <dbReference type="EMBL" id="ADP78874.1"/>
    </source>
</evidence>
<dbReference type="InParanoid" id="E3IUZ4"/>
<accession>E3IUZ4</accession>
<feature type="transmembrane region" description="Helical" evidence="2">
    <location>
        <begin position="147"/>
        <end position="169"/>
    </location>
</feature>
<evidence type="ECO:0000313" key="4">
    <source>
        <dbReference type="Proteomes" id="UP000002484"/>
    </source>
</evidence>
<dbReference type="RefSeq" id="WP_013421995.1">
    <property type="nucleotide sequence ID" value="NC_014666.1"/>
</dbReference>
<feature type="compositionally biased region" description="Basic and acidic residues" evidence="1">
    <location>
        <begin position="237"/>
        <end position="257"/>
    </location>
</feature>
<organism evidence="3 4">
    <name type="scientific">Pseudofrankia inefficax (strain DSM 45817 / CECT 9037 / DDB 130130 / EuI1c)</name>
    <name type="common">Frankia inefficax</name>
    <dbReference type="NCBI Taxonomy" id="298654"/>
    <lineage>
        <taxon>Bacteria</taxon>
        <taxon>Bacillati</taxon>
        <taxon>Actinomycetota</taxon>
        <taxon>Actinomycetes</taxon>
        <taxon>Frankiales</taxon>
        <taxon>Frankiaceae</taxon>
        <taxon>Pseudofrankia</taxon>
    </lineage>
</organism>
<dbReference type="EMBL" id="CP002299">
    <property type="protein sequence ID" value="ADP78874.1"/>
    <property type="molecule type" value="Genomic_DNA"/>
</dbReference>
<name>E3IUZ4_PSEI1</name>
<gene>
    <name evidence="3" type="ordered locus">FraEuI1c_0796</name>
</gene>
<sequence length="257" mass="26697">MFVLLVLALLVGLLIARLRGGTLDALGRVRVRLGWLAAVIVLALVVAVVAPRLQTVGWLAAAVLAAILSAANRRIPGLLLLFIGLALNAAVIGANHGRMPVSTSAISSAGIDRADVARSDHYVLADHDTRLRYLGDVIAFPFWGAPAALSAGDVLIASGIGLFAGLAPVRASRTLRARREARDRRRGHRQAQAAGDADADPGAGSAAGRRPVAALPAGPAAGVTPTPRRGTMAADVSDERHGGDDRERRSRHGEEEA</sequence>
<reference evidence="3 4" key="1">
    <citation type="submission" date="2010-10" db="EMBL/GenBank/DDBJ databases">
        <title>Complete sequence of Frankia sp. EuI1c.</title>
        <authorList>
            <consortium name="US DOE Joint Genome Institute"/>
            <person name="Lucas S."/>
            <person name="Copeland A."/>
            <person name="Lapidus A."/>
            <person name="Cheng J.-F."/>
            <person name="Bruce D."/>
            <person name="Goodwin L."/>
            <person name="Pitluck S."/>
            <person name="Chertkov O."/>
            <person name="Detter J.C."/>
            <person name="Han C."/>
            <person name="Tapia R."/>
            <person name="Land M."/>
            <person name="Hauser L."/>
            <person name="Jeffries C."/>
            <person name="Kyrpides N."/>
            <person name="Ivanova N."/>
            <person name="Mikhailova N."/>
            <person name="Beauchemin N."/>
            <person name="Sen A."/>
            <person name="Sur S.A."/>
            <person name="Gtari M."/>
            <person name="Wall L."/>
            <person name="Tisa L."/>
            <person name="Woyke T."/>
        </authorList>
    </citation>
    <scope>NUCLEOTIDE SEQUENCE [LARGE SCALE GENOMIC DNA]</scope>
    <source>
        <strain evidence="4">DSM 45817 / CECT 9037 / EuI1c</strain>
    </source>
</reference>
<feature type="transmembrane region" description="Helical" evidence="2">
    <location>
        <begin position="36"/>
        <end position="68"/>
    </location>
</feature>
<dbReference type="HOGENOM" id="CLU_063209_0_0_11"/>
<feature type="region of interest" description="Disordered" evidence="1">
    <location>
        <begin position="175"/>
        <end position="257"/>
    </location>
</feature>
<keyword evidence="2" id="KW-1133">Transmembrane helix</keyword>
<keyword evidence="4" id="KW-1185">Reference proteome</keyword>